<dbReference type="InterPro" id="IPR002347">
    <property type="entry name" value="SDR_fam"/>
</dbReference>
<dbReference type="HOGENOM" id="CLU_010194_1_0_1"/>
<dbReference type="PANTHER" id="PTHR42760">
    <property type="entry name" value="SHORT-CHAIN DEHYDROGENASES/REDUCTASES FAMILY MEMBER"/>
    <property type="match status" value="1"/>
</dbReference>
<dbReference type="GeneID" id="19168646"/>
<sequence>MAGNFLQGKVSLVTGASSGMGRATALLLAQHGSKIVCCDLRPEPNPKGYEADLDKTTVQVIEQNGGEAIFQQVDISNFPQVEAAFEQTVAKFGRLDIVVNCAGLWVPFRKFVDEDDELWSKMMAINLGGTSKVCRLALRQFLKQDVDPAWGSRGRIVNISSCSGVIAYGGQVAYCATKAAINHLTRAAAIDHAQDSINVNCIAPGVVETGMARGNIENKDIIKVMKAATPWPRLGKADDIAEAVLNFCTPASQWVTGQVLSVDGGMTLGVPA</sequence>
<gene>
    <name evidence="3" type="ORF">A1O3_04527</name>
</gene>
<reference evidence="3 4" key="1">
    <citation type="submission" date="2013-03" db="EMBL/GenBank/DDBJ databases">
        <title>The Genome Sequence of Capronia epimyces CBS 606.96.</title>
        <authorList>
            <consortium name="The Broad Institute Genomics Platform"/>
            <person name="Cuomo C."/>
            <person name="de Hoog S."/>
            <person name="Gorbushina A."/>
            <person name="Walker B."/>
            <person name="Young S.K."/>
            <person name="Zeng Q."/>
            <person name="Gargeya S."/>
            <person name="Fitzgerald M."/>
            <person name="Haas B."/>
            <person name="Abouelleil A."/>
            <person name="Allen A.W."/>
            <person name="Alvarado L."/>
            <person name="Arachchi H.M."/>
            <person name="Berlin A.M."/>
            <person name="Chapman S.B."/>
            <person name="Gainer-Dewar J."/>
            <person name="Goldberg J."/>
            <person name="Griggs A."/>
            <person name="Gujja S."/>
            <person name="Hansen M."/>
            <person name="Howarth C."/>
            <person name="Imamovic A."/>
            <person name="Ireland A."/>
            <person name="Larimer J."/>
            <person name="McCowan C."/>
            <person name="Murphy C."/>
            <person name="Pearson M."/>
            <person name="Poon T.W."/>
            <person name="Priest M."/>
            <person name="Roberts A."/>
            <person name="Saif S."/>
            <person name="Shea T."/>
            <person name="Sisk P."/>
            <person name="Sykes S."/>
            <person name="Wortman J."/>
            <person name="Nusbaum C."/>
            <person name="Birren B."/>
        </authorList>
    </citation>
    <scope>NUCLEOTIDE SEQUENCE [LARGE SCALE GENOMIC DNA]</scope>
    <source>
        <strain evidence="3 4">CBS 606.96</strain>
    </source>
</reference>
<dbReference type="InterPro" id="IPR036291">
    <property type="entry name" value="NAD(P)-bd_dom_sf"/>
</dbReference>
<dbReference type="eggNOG" id="KOG0725">
    <property type="taxonomic scope" value="Eukaryota"/>
</dbReference>
<dbReference type="FunFam" id="3.40.50.720:FF:000084">
    <property type="entry name" value="Short-chain dehydrogenase reductase"/>
    <property type="match status" value="1"/>
</dbReference>
<dbReference type="EMBL" id="AMGY01000003">
    <property type="protein sequence ID" value="EXJ87567.1"/>
    <property type="molecule type" value="Genomic_DNA"/>
</dbReference>
<dbReference type="PRINTS" id="PR00081">
    <property type="entry name" value="GDHRDH"/>
</dbReference>
<dbReference type="STRING" id="1182542.W9Y424"/>
<dbReference type="PANTHER" id="PTHR42760:SF124">
    <property type="entry name" value="SHORT-CHAIN DEHYDROGENASE_REDUCTASE"/>
    <property type="match status" value="1"/>
</dbReference>
<keyword evidence="2" id="KW-0521">NADP</keyword>
<dbReference type="Proteomes" id="UP000019478">
    <property type="component" value="Unassembled WGS sequence"/>
</dbReference>
<dbReference type="GO" id="GO:0016616">
    <property type="term" value="F:oxidoreductase activity, acting on the CH-OH group of donors, NAD or NADP as acceptor"/>
    <property type="evidence" value="ECO:0007669"/>
    <property type="project" value="TreeGrafter"/>
</dbReference>
<name>W9Y424_9EURO</name>
<dbReference type="PROSITE" id="PS00061">
    <property type="entry name" value="ADH_SHORT"/>
    <property type="match status" value="1"/>
</dbReference>
<dbReference type="Gene3D" id="3.40.50.720">
    <property type="entry name" value="NAD(P)-binding Rossmann-like Domain"/>
    <property type="match status" value="1"/>
</dbReference>
<comment type="caution">
    <text evidence="3">The sequence shown here is derived from an EMBL/GenBank/DDBJ whole genome shotgun (WGS) entry which is preliminary data.</text>
</comment>
<accession>W9Y424</accession>
<dbReference type="AlphaFoldDB" id="W9Y424"/>
<dbReference type="InterPro" id="IPR020904">
    <property type="entry name" value="Sc_DH/Rdtase_CS"/>
</dbReference>
<protein>
    <recommendedName>
        <fullName evidence="5">3-oxoacyl-[acyl-carrier protein] reductase</fullName>
    </recommendedName>
</protein>
<evidence type="ECO:0008006" key="5">
    <source>
        <dbReference type="Google" id="ProtNLM"/>
    </source>
</evidence>
<dbReference type="RefSeq" id="XP_007732846.1">
    <property type="nucleotide sequence ID" value="XM_007734656.1"/>
</dbReference>
<evidence type="ECO:0000256" key="2">
    <source>
        <dbReference type="ARBA" id="ARBA00022857"/>
    </source>
</evidence>
<evidence type="ECO:0000313" key="4">
    <source>
        <dbReference type="Proteomes" id="UP000019478"/>
    </source>
</evidence>
<evidence type="ECO:0000313" key="3">
    <source>
        <dbReference type="EMBL" id="EXJ87567.1"/>
    </source>
</evidence>
<dbReference type="PRINTS" id="PR00080">
    <property type="entry name" value="SDRFAMILY"/>
</dbReference>
<dbReference type="Pfam" id="PF13561">
    <property type="entry name" value="adh_short_C2"/>
    <property type="match status" value="1"/>
</dbReference>
<dbReference type="SUPFAM" id="SSF51735">
    <property type="entry name" value="NAD(P)-binding Rossmann-fold domains"/>
    <property type="match status" value="1"/>
</dbReference>
<keyword evidence="4" id="KW-1185">Reference proteome</keyword>
<evidence type="ECO:0000256" key="1">
    <source>
        <dbReference type="ARBA" id="ARBA00006484"/>
    </source>
</evidence>
<organism evidence="3 4">
    <name type="scientific">Capronia epimyces CBS 606.96</name>
    <dbReference type="NCBI Taxonomy" id="1182542"/>
    <lineage>
        <taxon>Eukaryota</taxon>
        <taxon>Fungi</taxon>
        <taxon>Dikarya</taxon>
        <taxon>Ascomycota</taxon>
        <taxon>Pezizomycotina</taxon>
        <taxon>Eurotiomycetes</taxon>
        <taxon>Chaetothyriomycetidae</taxon>
        <taxon>Chaetothyriales</taxon>
        <taxon>Herpotrichiellaceae</taxon>
        <taxon>Capronia</taxon>
    </lineage>
</organism>
<comment type="similarity">
    <text evidence="1">Belongs to the short-chain dehydrogenases/reductases (SDR) family.</text>
</comment>
<dbReference type="OrthoDB" id="47007at2759"/>
<proteinExistence type="inferred from homology"/>
<dbReference type="CDD" id="cd05233">
    <property type="entry name" value="SDR_c"/>
    <property type="match status" value="1"/>
</dbReference>